<protein>
    <recommendedName>
        <fullName evidence="1">CdiI C-terminal domain-containing protein</fullName>
    </recommendedName>
</protein>
<comment type="caution">
    <text evidence="2">The sequence shown here is derived from an EMBL/GenBank/DDBJ whole genome shotgun (WGS) entry which is preliminary data.</text>
</comment>
<feature type="domain" description="CdiI C-terminal" evidence="1">
    <location>
        <begin position="36"/>
        <end position="143"/>
    </location>
</feature>
<evidence type="ECO:0000259" key="1">
    <source>
        <dbReference type="Pfam" id="PF18228"/>
    </source>
</evidence>
<dbReference type="InterPro" id="IPR053755">
    <property type="entry name" value="CDI_immunity_sf"/>
</dbReference>
<organism evidence="2 3">
    <name type="scientific">Streptomyces violarus</name>
    <dbReference type="NCBI Taxonomy" id="67380"/>
    <lineage>
        <taxon>Bacteria</taxon>
        <taxon>Bacillati</taxon>
        <taxon>Actinomycetota</taxon>
        <taxon>Actinomycetes</taxon>
        <taxon>Kitasatosporales</taxon>
        <taxon>Streptomycetaceae</taxon>
        <taxon>Streptomyces</taxon>
    </lineage>
</organism>
<sequence>MIDIRVVSTPAPTEAEVGGGAVGRITVRDLEESFPMDLTYWGVKEYQASWVRALRRLERGDGATSCLISSVTNPATSNFVFCWPLYRSADIIYVQSSIIFLEELDQAFVPDEPWRCVGPRSTVDEDGNEISEWQATVDEVREFLHRAPGVGLGER</sequence>
<evidence type="ECO:0000313" key="2">
    <source>
        <dbReference type="EMBL" id="MBB3076399.1"/>
    </source>
</evidence>
<reference evidence="2 3" key="1">
    <citation type="submission" date="2020-08" db="EMBL/GenBank/DDBJ databases">
        <title>Genomic Encyclopedia of Type Strains, Phase III (KMG-III): the genomes of soil and plant-associated and newly described type strains.</title>
        <authorList>
            <person name="Whitman W."/>
        </authorList>
    </citation>
    <scope>NUCLEOTIDE SEQUENCE [LARGE SCALE GENOMIC DNA]</scope>
    <source>
        <strain evidence="2 3">CECT 3237</strain>
    </source>
</reference>
<dbReference type="Pfam" id="PF18228">
    <property type="entry name" value="CdiI_N"/>
    <property type="match status" value="1"/>
</dbReference>
<dbReference type="RefSeq" id="WP_229845601.1">
    <property type="nucleotide sequence ID" value="NZ_BMUP01000012.1"/>
</dbReference>
<proteinExistence type="predicted"/>
<name>A0A7W5F1D1_9ACTN</name>
<dbReference type="Gene3D" id="3.30.2450.20">
    <property type="match status" value="1"/>
</dbReference>
<dbReference type="InterPro" id="IPR040509">
    <property type="entry name" value="CdiI_C"/>
</dbReference>
<dbReference type="Proteomes" id="UP000572907">
    <property type="component" value="Unassembled WGS sequence"/>
</dbReference>
<keyword evidence="3" id="KW-1185">Reference proteome</keyword>
<evidence type="ECO:0000313" key="3">
    <source>
        <dbReference type="Proteomes" id="UP000572907"/>
    </source>
</evidence>
<accession>A0A7W5F1D1</accession>
<dbReference type="EMBL" id="JACHXE010000002">
    <property type="protein sequence ID" value="MBB3076399.1"/>
    <property type="molecule type" value="Genomic_DNA"/>
</dbReference>
<dbReference type="AlphaFoldDB" id="A0A7W5F1D1"/>
<gene>
    <name evidence="2" type="ORF">FHS41_002876</name>
</gene>
<dbReference type="CDD" id="cd20699">
    <property type="entry name" value="CdiI_ECL-like"/>
    <property type="match status" value="1"/>
</dbReference>